<evidence type="ECO:0000256" key="5">
    <source>
        <dbReference type="ARBA" id="ARBA00022691"/>
    </source>
</evidence>
<protein>
    <recommendedName>
        <fullName evidence="2">site-specific DNA-methyltransferase (cytosine-N(4)-specific)</fullName>
        <ecNumber evidence="2">2.1.1.113</ecNumber>
    </recommendedName>
</protein>
<proteinExistence type="inferred from homology"/>
<evidence type="ECO:0000313" key="8">
    <source>
        <dbReference type="EMBL" id="MBL3679640.1"/>
    </source>
</evidence>
<keyword evidence="3" id="KW-0489">Methyltransferase</keyword>
<name>A0ABS1SGQ0_9MICO</name>
<dbReference type="EMBL" id="QYAC01000005">
    <property type="protein sequence ID" value="MBL3679640.1"/>
    <property type="molecule type" value="Genomic_DNA"/>
</dbReference>
<reference evidence="8 9" key="1">
    <citation type="submission" date="2018-09" db="EMBL/GenBank/DDBJ databases">
        <title>Comparative genomics of Leucobacter spp.</title>
        <authorList>
            <person name="Reis A.C."/>
            <person name="Kolvenbach B.A."/>
            <person name="Corvini P.F.X."/>
            <person name="Nunes O.C."/>
        </authorList>
    </citation>
    <scope>NUCLEOTIDE SEQUENCE [LARGE SCALE GENOMIC DNA]</scope>
    <source>
        <strain evidence="8 9">TAN 31504</strain>
    </source>
</reference>
<dbReference type="Gene3D" id="3.40.50.150">
    <property type="entry name" value="Vaccinia Virus protein VP39"/>
    <property type="match status" value="1"/>
</dbReference>
<gene>
    <name evidence="8" type="ORF">D3230_10120</name>
</gene>
<accession>A0ABS1SGQ0</accession>
<comment type="similarity">
    <text evidence="1">Belongs to the N(4)/N(6)-methyltransferase family. N(4) subfamily.</text>
</comment>
<evidence type="ECO:0000256" key="1">
    <source>
        <dbReference type="ARBA" id="ARBA00010203"/>
    </source>
</evidence>
<keyword evidence="5" id="KW-0949">S-adenosyl-L-methionine</keyword>
<dbReference type="InterPro" id="IPR029063">
    <property type="entry name" value="SAM-dependent_MTases_sf"/>
</dbReference>
<dbReference type="EC" id="2.1.1.113" evidence="2"/>
<keyword evidence="6" id="KW-0680">Restriction system</keyword>
<dbReference type="InterPro" id="IPR017985">
    <property type="entry name" value="MeTrfase_CN4_CS"/>
</dbReference>
<dbReference type="SUPFAM" id="SSF53335">
    <property type="entry name" value="S-adenosyl-L-methionine-dependent methyltransferases"/>
    <property type="match status" value="1"/>
</dbReference>
<evidence type="ECO:0000256" key="3">
    <source>
        <dbReference type="ARBA" id="ARBA00022603"/>
    </source>
</evidence>
<sequence>MTATGYEEIEEHWQALRRREQNARLGVKAETVISRAERGSLMPDREVLAASDGRAETHRAEIRAVAEEAVQLVRERNIFPITYYSTAGAELEVLKCMERGLGIAPTTKKNAGRRRDRYSVVSSGHTEGADLCRWMFPNLFDVGRKDGGLTWFGQFQQIQEPGNQKLAKTLQRTGLPESTTTLRSRVRDGKPQPTNFYPMAAQEIYRRWAPEGGVVWDMSCGFGGRMLGALTSPKRLTYIGTDPAGETRHNLGKLGNLIETVTGKRHSYELHQAGSEEDIGLVSEIDFAFTSPPYWNLEWYETTDKDQTLERWFDEYVTVTIKRIFRALKPGARYAVNIADFDVDAAADGDSGKQGRKKERVNYVDRWVELSLKEGFRFIRQDSLELTAGSRTPLQSKVNNVTRDILQLAPAKKSEPLLHFYKPHTTAK</sequence>
<dbReference type="PROSITE" id="PS00093">
    <property type="entry name" value="N4_MTASE"/>
    <property type="match status" value="1"/>
</dbReference>
<evidence type="ECO:0000313" key="9">
    <source>
        <dbReference type="Proteomes" id="UP001645859"/>
    </source>
</evidence>
<evidence type="ECO:0000256" key="4">
    <source>
        <dbReference type="ARBA" id="ARBA00022679"/>
    </source>
</evidence>
<evidence type="ECO:0000256" key="7">
    <source>
        <dbReference type="ARBA" id="ARBA00049120"/>
    </source>
</evidence>
<keyword evidence="9" id="KW-1185">Reference proteome</keyword>
<dbReference type="Proteomes" id="UP001645859">
    <property type="component" value="Unassembled WGS sequence"/>
</dbReference>
<comment type="caution">
    <text evidence="8">The sequence shown here is derived from an EMBL/GenBank/DDBJ whole genome shotgun (WGS) entry which is preliminary data.</text>
</comment>
<organism evidence="8 9">
    <name type="scientific">Leucobacter chromiireducens subsp. solipictus</name>
    <dbReference type="NCBI Taxonomy" id="398235"/>
    <lineage>
        <taxon>Bacteria</taxon>
        <taxon>Bacillati</taxon>
        <taxon>Actinomycetota</taxon>
        <taxon>Actinomycetes</taxon>
        <taxon>Micrococcales</taxon>
        <taxon>Microbacteriaceae</taxon>
        <taxon>Leucobacter</taxon>
    </lineage>
</organism>
<evidence type="ECO:0000256" key="6">
    <source>
        <dbReference type="ARBA" id="ARBA00022747"/>
    </source>
</evidence>
<keyword evidence="4" id="KW-0808">Transferase</keyword>
<evidence type="ECO:0000256" key="2">
    <source>
        <dbReference type="ARBA" id="ARBA00012185"/>
    </source>
</evidence>
<comment type="catalytic activity">
    <reaction evidence="7">
        <text>a 2'-deoxycytidine in DNA + S-adenosyl-L-methionine = an N(4)-methyl-2'-deoxycytidine in DNA + S-adenosyl-L-homocysteine + H(+)</text>
        <dbReference type="Rhea" id="RHEA:16857"/>
        <dbReference type="Rhea" id="RHEA-COMP:11369"/>
        <dbReference type="Rhea" id="RHEA-COMP:13674"/>
        <dbReference type="ChEBI" id="CHEBI:15378"/>
        <dbReference type="ChEBI" id="CHEBI:57856"/>
        <dbReference type="ChEBI" id="CHEBI:59789"/>
        <dbReference type="ChEBI" id="CHEBI:85452"/>
        <dbReference type="ChEBI" id="CHEBI:137933"/>
        <dbReference type="EC" id="2.1.1.113"/>
    </reaction>
</comment>